<feature type="compositionally biased region" description="Basic and acidic residues" evidence="1">
    <location>
        <begin position="680"/>
        <end position="697"/>
    </location>
</feature>
<dbReference type="SUPFAM" id="SSF56601">
    <property type="entry name" value="beta-lactamase/transpeptidase-like"/>
    <property type="match status" value="1"/>
</dbReference>
<protein>
    <submittedName>
        <fullName evidence="4">Beta-lactamase</fullName>
    </submittedName>
</protein>
<dbReference type="SUPFAM" id="SSF48452">
    <property type="entry name" value="TPR-like"/>
    <property type="match status" value="1"/>
</dbReference>
<comment type="caution">
    <text evidence="4">The sequence shown here is derived from an EMBL/GenBank/DDBJ whole genome shotgun (WGS) entry which is preliminary data.</text>
</comment>
<dbReference type="PANTHER" id="PTHR46825:SF9">
    <property type="entry name" value="BETA-LACTAMASE-RELATED DOMAIN-CONTAINING PROTEIN"/>
    <property type="match status" value="1"/>
</dbReference>
<dbReference type="RefSeq" id="WP_044196324.1">
    <property type="nucleotide sequence ID" value="NZ_JMCB01000018.1"/>
</dbReference>
<dbReference type="Gene3D" id="1.25.40.10">
    <property type="entry name" value="Tetratricopeptide repeat domain"/>
    <property type="match status" value="2"/>
</dbReference>
<evidence type="ECO:0000313" key="5">
    <source>
        <dbReference type="Proteomes" id="UP000028725"/>
    </source>
</evidence>
<keyword evidence="5" id="KW-1185">Reference proteome</keyword>
<evidence type="ECO:0000256" key="2">
    <source>
        <dbReference type="SAM" id="SignalP"/>
    </source>
</evidence>
<dbReference type="InterPro" id="IPR050491">
    <property type="entry name" value="AmpC-like"/>
</dbReference>
<dbReference type="Pfam" id="PF00144">
    <property type="entry name" value="Beta-lactamase"/>
    <property type="match status" value="1"/>
</dbReference>
<dbReference type="EMBL" id="JMCB01000018">
    <property type="protein sequence ID" value="KFE63303.1"/>
    <property type="molecule type" value="Genomic_DNA"/>
</dbReference>
<dbReference type="Proteomes" id="UP000028725">
    <property type="component" value="Unassembled WGS sequence"/>
</dbReference>
<organism evidence="4 5">
    <name type="scientific">Hyalangium minutum</name>
    <dbReference type="NCBI Taxonomy" id="394096"/>
    <lineage>
        <taxon>Bacteria</taxon>
        <taxon>Pseudomonadati</taxon>
        <taxon>Myxococcota</taxon>
        <taxon>Myxococcia</taxon>
        <taxon>Myxococcales</taxon>
        <taxon>Cystobacterineae</taxon>
        <taxon>Archangiaceae</taxon>
        <taxon>Hyalangium</taxon>
    </lineage>
</organism>
<dbReference type="PANTHER" id="PTHR46825">
    <property type="entry name" value="D-ALANYL-D-ALANINE-CARBOXYPEPTIDASE/ENDOPEPTIDASE AMPH"/>
    <property type="match status" value="1"/>
</dbReference>
<dbReference type="PATRIC" id="fig|394096.3.peg.7222"/>
<sequence length="711" mass="77878">MRFLHSKLLPRVLVTLGLLLSTAVAAQAKSKPVPLELPPGTQALPPEVTRVLEARIREQLEGRQLGGLSVGVVRGDEAWTAGFGFRNVERRLKATPRTTYRMASVSKSFTAITVMQLVEAGEVSLDDDIRKWVPDFPEKPWTVTVRQLLGHLGGISHYKDPAKDNRLTKRMSTAEALAIFKDWPLVVEPGTEYVYTSYGFNLLAALVENVSQQPFGTVLQQKVFGPAGMTHAALDDFRTRDGWQAVGYRVGPGGLAHSHKLDLSSRFGGGGARASVVDMLAFGRAVVASTLVKPETTRMMQVSMETRDGRLTDYGMGFATYPVRGHYVVAHAGGQPETSTFLLMLPAEHVVIALATNVEGQDDLLRDIYGSLLEVLLEGGARRRPVHSTATEDEVLHEALFRMYSYGRAFHTFQREGFGQPVEPGDLPSAFAEVSKLLSRENIAADPRAAQKQVKQSHHPNAGRLFIRVGMQMAERIAAAFGPEALNAYPAEGALGFFDQYLRACEKENCPEPLRFSPGLRADIARLVGPWRKANAPEFRTLLLRTTPDLNVALSALERAFQDAPVHPDYSEELIALAQAPKTAPDQAARLLDWAVKYHPGSIPTLLARADAFLVAGDAEAAELLYRRALERPAGPDVLSPEKLLARAKRHPQALDVLRLAVKLHPSAASLWQALAAREQEMGDPKEARAALERVKELTPSPPMLQSTPTP</sequence>
<dbReference type="OrthoDB" id="9799367at2"/>
<proteinExistence type="predicted"/>
<keyword evidence="2" id="KW-0732">Signal</keyword>
<feature type="domain" description="Beta-lactamase-related" evidence="3">
    <location>
        <begin position="53"/>
        <end position="364"/>
    </location>
</feature>
<feature type="chain" id="PRO_5001799597" evidence="2">
    <location>
        <begin position="29"/>
        <end position="711"/>
    </location>
</feature>
<dbReference type="InterPro" id="IPR001466">
    <property type="entry name" value="Beta-lactam-related"/>
</dbReference>
<dbReference type="STRING" id="394096.DB31_2896"/>
<accession>A0A085W6J0</accession>
<dbReference type="InterPro" id="IPR012338">
    <property type="entry name" value="Beta-lactam/transpept-like"/>
</dbReference>
<gene>
    <name evidence="4" type="ORF">DB31_2896</name>
</gene>
<evidence type="ECO:0000313" key="4">
    <source>
        <dbReference type="EMBL" id="KFE63303.1"/>
    </source>
</evidence>
<dbReference type="InterPro" id="IPR011990">
    <property type="entry name" value="TPR-like_helical_dom_sf"/>
</dbReference>
<dbReference type="AlphaFoldDB" id="A0A085W6J0"/>
<evidence type="ECO:0000256" key="1">
    <source>
        <dbReference type="SAM" id="MobiDB-lite"/>
    </source>
</evidence>
<feature type="region of interest" description="Disordered" evidence="1">
    <location>
        <begin position="680"/>
        <end position="711"/>
    </location>
</feature>
<name>A0A085W6J0_9BACT</name>
<evidence type="ECO:0000259" key="3">
    <source>
        <dbReference type="Pfam" id="PF00144"/>
    </source>
</evidence>
<dbReference type="Gene3D" id="3.40.710.10">
    <property type="entry name" value="DD-peptidase/beta-lactamase superfamily"/>
    <property type="match status" value="1"/>
</dbReference>
<reference evidence="4 5" key="1">
    <citation type="submission" date="2014-04" db="EMBL/GenBank/DDBJ databases">
        <title>Genome assembly of Hyalangium minutum DSM 14724.</title>
        <authorList>
            <person name="Sharma G."/>
            <person name="Subramanian S."/>
        </authorList>
    </citation>
    <scope>NUCLEOTIDE SEQUENCE [LARGE SCALE GENOMIC DNA]</scope>
    <source>
        <strain evidence="4 5">DSM 14724</strain>
    </source>
</reference>
<feature type="signal peptide" evidence="2">
    <location>
        <begin position="1"/>
        <end position="28"/>
    </location>
</feature>